<keyword evidence="4 5" id="KW-0472">Membrane</keyword>
<evidence type="ECO:0000313" key="6">
    <source>
        <dbReference type="EMBL" id="KAJ1699056.1"/>
    </source>
</evidence>
<protein>
    <submittedName>
        <fullName evidence="6">Uncharacterized protein</fullName>
    </submittedName>
</protein>
<keyword evidence="5" id="KW-1133">Transmembrane helix</keyword>
<evidence type="ECO:0000256" key="4">
    <source>
        <dbReference type="ARBA" id="ARBA00023136"/>
    </source>
</evidence>
<organism evidence="6 7">
    <name type="scientific">Rhynchospora breviuscula</name>
    <dbReference type="NCBI Taxonomy" id="2022672"/>
    <lineage>
        <taxon>Eukaryota</taxon>
        <taxon>Viridiplantae</taxon>
        <taxon>Streptophyta</taxon>
        <taxon>Embryophyta</taxon>
        <taxon>Tracheophyta</taxon>
        <taxon>Spermatophyta</taxon>
        <taxon>Magnoliopsida</taxon>
        <taxon>Liliopsida</taxon>
        <taxon>Poales</taxon>
        <taxon>Cyperaceae</taxon>
        <taxon>Cyperoideae</taxon>
        <taxon>Rhynchosporeae</taxon>
        <taxon>Rhynchospora</taxon>
    </lineage>
</organism>
<dbReference type="Pfam" id="PF02238">
    <property type="entry name" value="COX7a"/>
    <property type="match status" value="1"/>
</dbReference>
<dbReference type="AlphaFoldDB" id="A0A9Q0HUP1"/>
<keyword evidence="3" id="KW-0496">Mitochondrion</keyword>
<comment type="caution">
    <text evidence="6">The sequence shown here is derived from an EMBL/GenBank/DDBJ whole genome shotgun (WGS) entry which is preliminary data.</text>
</comment>
<dbReference type="InterPro" id="IPR039297">
    <property type="entry name" value="COX7a"/>
</dbReference>
<proteinExistence type="predicted"/>
<keyword evidence="7" id="KW-1185">Reference proteome</keyword>
<evidence type="ECO:0000313" key="7">
    <source>
        <dbReference type="Proteomes" id="UP001151287"/>
    </source>
</evidence>
<evidence type="ECO:0000256" key="1">
    <source>
        <dbReference type="ARBA" id="ARBA00004273"/>
    </source>
</evidence>
<evidence type="ECO:0000256" key="3">
    <source>
        <dbReference type="ARBA" id="ARBA00023128"/>
    </source>
</evidence>
<comment type="subcellular location">
    <subcellularLocation>
        <location evidence="1">Mitochondrion inner membrane</location>
    </subcellularLocation>
</comment>
<feature type="transmembrane region" description="Helical" evidence="5">
    <location>
        <begin position="108"/>
        <end position="131"/>
    </location>
</feature>
<dbReference type="OrthoDB" id="62312at2759"/>
<keyword evidence="5" id="KW-0812">Transmembrane</keyword>
<dbReference type="PANTHER" id="PTHR35308">
    <property type="entry name" value="CYTOCHROME C OXIDASE SUBUNIT 7"/>
    <property type="match status" value="1"/>
</dbReference>
<evidence type="ECO:0000256" key="5">
    <source>
        <dbReference type="SAM" id="Phobius"/>
    </source>
</evidence>
<dbReference type="EMBL" id="JAMQYH010000002">
    <property type="protein sequence ID" value="KAJ1699056.1"/>
    <property type="molecule type" value="Genomic_DNA"/>
</dbReference>
<accession>A0A9Q0HUP1</accession>
<evidence type="ECO:0000256" key="2">
    <source>
        <dbReference type="ARBA" id="ARBA00022792"/>
    </source>
</evidence>
<dbReference type="PANTHER" id="PTHR35308:SF1">
    <property type="entry name" value="CYTOCHROME C OXIDASE SUBUNIT 7"/>
    <property type="match status" value="1"/>
</dbReference>
<sequence>MYQSPLLSHLPYTRNPNHNPIITIYNSNKIISCLWLERATPPNSFPSLIYSPKSQLTKVCLRPVKSYFVFFKSTMSEASFLPRERLIKQQQYFQNISKHTFLKGRYDVITSVAIPLVLAVSSGALIARGIFNMSHGIGKKA</sequence>
<name>A0A9Q0HUP1_9POAL</name>
<reference evidence="6" key="1">
    <citation type="journal article" date="2022" name="Cell">
        <title>Repeat-based holocentromeres influence genome architecture and karyotype evolution.</title>
        <authorList>
            <person name="Hofstatter P.G."/>
            <person name="Thangavel G."/>
            <person name="Lux T."/>
            <person name="Neumann P."/>
            <person name="Vondrak T."/>
            <person name="Novak P."/>
            <person name="Zhang M."/>
            <person name="Costa L."/>
            <person name="Castellani M."/>
            <person name="Scott A."/>
            <person name="Toegelov H."/>
            <person name="Fuchs J."/>
            <person name="Mata-Sucre Y."/>
            <person name="Dias Y."/>
            <person name="Vanzela A.L.L."/>
            <person name="Huettel B."/>
            <person name="Almeida C.C.S."/>
            <person name="Simkova H."/>
            <person name="Souza G."/>
            <person name="Pedrosa-Harand A."/>
            <person name="Macas J."/>
            <person name="Mayer K.F.X."/>
            <person name="Houben A."/>
            <person name="Marques A."/>
        </authorList>
    </citation>
    <scope>NUCLEOTIDE SEQUENCE</scope>
    <source>
        <strain evidence="6">RhyBre1mFocal</strain>
    </source>
</reference>
<gene>
    <name evidence="6" type="ORF">LUZ63_007568</name>
</gene>
<dbReference type="Proteomes" id="UP001151287">
    <property type="component" value="Unassembled WGS sequence"/>
</dbReference>
<dbReference type="GO" id="GO:0005743">
    <property type="term" value="C:mitochondrial inner membrane"/>
    <property type="evidence" value="ECO:0007669"/>
    <property type="project" value="UniProtKB-SubCell"/>
</dbReference>
<keyword evidence="2" id="KW-0999">Mitochondrion inner membrane</keyword>